<feature type="region of interest" description="Disordered" evidence="4">
    <location>
        <begin position="294"/>
        <end position="322"/>
    </location>
</feature>
<protein>
    <submittedName>
        <fullName evidence="6">HTH-type transcriptional activator RhaR</fullName>
    </submittedName>
</protein>
<reference evidence="6" key="1">
    <citation type="submission" date="2019-08" db="EMBL/GenBank/DDBJ databases">
        <authorList>
            <person name="Kucharzyk K."/>
            <person name="Murdoch R.W."/>
            <person name="Higgins S."/>
            <person name="Loffler F."/>
        </authorList>
    </citation>
    <scope>NUCLEOTIDE SEQUENCE</scope>
</reference>
<dbReference type="InterPro" id="IPR009057">
    <property type="entry name" value="Homeodomain-like_sf"/>
</dbReference>
<dbReference type="SMART" id="SM00342">
    <property type="entry name" value="HTH_ARAC"/>
    <property type="match status" value="1"/>
</dbReference>
<dbReference type="PROSITE" id="PS01124">
    <property type="entry name" value="HTH_ARAC_FAMILY_2"/>
    <property type="match status" value="1"/>
</dbReference>
<keyword evidence="2" id="KW-0238">DNA-binding</keyword>
<evidence type="ECO:0000256" key="4">
    <source>
        <dbReference type="SAM" id="MobiDB-lite"/>
    </source>
</evidence>
<evidence type="ECO:0000313" key="6">
    <source>
        <dbReference type="EMBL" id="MPL95874.1"/>
    </source>
</evidence>
<evidence type="ECO:0000259" key="5">
    <source>
        <dbReference type="PROSITE" id="PS01124"/>
    </source>
</evidence>
<organism evidence="6">
    <name type="scientific">bioreactor metagenome</name>
    <dbReference type="NCBI Taxonomy" id="1076179"/>
    <lineage>
        <taxon>unclassified sequences</taxon>
        <taxon>metagenomes</taxon>
        <taxon>ecological metagenomes</taxon>
    </lineage>
</organism>
<dbReference type="GO" id="GO:0043565">
    <property type="term" value="F:sequence-specific DNA binding"/>
    <property type="evidence" value="ECO:0007669"/>
    <property type="project" value="InterPro"/>
</dbReference>
<dbReference type="PANTHER" id="PTHR43280">
    <property type="entry name" value="ARAC-FAMILY TRANSCRIPTIONAL REGULATOR"/>
    <property type="match status" value="1"/>
</dbReference>
<feature type="compositionally biased region" description="Basic and acidic residues" evidence="4">
    <location>
        <begin position="294"/>
        <end position="311"/>
    </location>
</feature>
<dbReference type="AlphaFoldDB" id="A0A644VWM9"/>
<dbReference type="Pfam" id="PF12833">
    <property type="entry name" value="HTH_18"/>
    <property type="match status" value="1"/>
</dbReference>
<name>A0A644VWM9_9ZZZZ</name>
<dbReference type="GO" id="GO:0003700">
    <property type="term" value="F:DNA-binding transcription factor activity"/>
    <property type="evidence" value="ECO:0007669"/>
    <property type="project" value="InterPro"/>
</dbReference>
<dbReference type="EMBL" id="VSSQ01000485">
    <property type="protein sequence ID" value="MPL95874.1"/>
    <property type="molecule type" value="Genomic_DNA"/>
</dbReference>
<keyword evidence="1" id="KW-0805">Transcription regulation</keyword>
<evidence type="ECO:0000256" key="1">
    <source>
        <dbReference type="ARBA" id="ARBA00023015"/>
    </source>
</evidence>
<dbReference type="SUPFAM" id="SSF51215">
    <property type="entry name" value="Regulatory protein AraC"/>
    <property type="match status" value="1"/>
</dbReference>
<comment type="caution">
    <text evidence="6">The sequence shown here is derived from an EMBL/GenBank/DDBJ whole genome shotgun (WGS) entry which is preliminary data.</text>
</comment>
<dbReference type="Gene3D" id="1.10.10.60">
    <property type="entry name" value="Homeodomain-like"/>
    <property type="match status" value="2"/>
</dbReference>
<gene>
    <name evidence="6" type="primary">rhaR_31</name>
    <name evidence="6" type="ORF">SDC9_42047</name>
</gene>
<dbReference type="InterPro" id="IPR018062">
    <property type="entry name" value="HTH_AraC-typ_CS"/>
</dbReference>
<dbReference type="InterPro" id="IPR037923">
    <property type="entry name" value="HTH-like"/>
</dbReference>
<accession>A0A644VWM9</accession>
<sequence length="340" mass="40292">MEQWDKRLLFKQDFSITVNNDRSPLFYVFDYGVRSDSMNMEFQHFHDFYELFFLVDDHASHIIEGEYFSLQRYDLVLLKPSLLHMTMYPKGENPKSRLIVAFRIPLEVPGLERQLKRLFTVFDEQPPIFRFPLEVQAKVVELLNSIYILGSELRVGYELMVHSKFLELLWLLFTHRKANTYAKQEITDSITQKIYEVTSYLHTHFQEELSLQLVADYFTVSSFYLSHQFKRVTGLNFVNYLQQIRVKNAQQLLLYSPLKIKDICEQCGFSSFSQFNRVFSKFCSVTPSAFRKNSDHRSEQMLRSLDPERNTDATPSKALQSEDEYRAVKKKELLTKETVR</sequence>
<dbReference type="InterPro" id="IPR018060">
    <property type="entry name" value="HTH_AraC"/>
</dbReference>
<proteinExistence type="predicted"/>
<dbReference type="SUPFAM" id="SSF46689">
    <property type="entry name" value="Homeodomain-like"/>
    <property type="match status" value="2"/>
</dbReference>
<feature type="domain" description="HTH araC/xylS-type" evidence="5">
    <location>
        <begin position="195"/>
        <end position="293"/>
    </location>
</feature>
<evidence type="ECO:0000256" key="3">
    <source>
        <dbReference type="ARBA" id="ARBA00023163"/>
    </source>
</evidence>
<keyword evidence="3" id="KW-0804">Transcription</keyword>
<dbReference type="PROSITE" id="PS00041">
    <property type="entry name" value="HTH_ARAC_FAMILY_1"/>
    <property type="match status" value="1"/>
</dbReference>
<evidence type="ECO:0000256" key="2">
    <source>
        <dbReference type="ARBA" id="ARBA00023125"/>
    </source>
</evidence>
<dbReference type="PANTHER" id="PTHR43280:SF28">
    <property type="entry name" value="HTH-TYPE TRANSCRIPTIONAL ACTIVATOR RHAS"/>
    <property type="match status" value="1"/>
</dbReference>